<dbReference type="GO" id="GO:0006362">
    <property type="term" value="P:transcription elongation by RNA polymerase I"/>
    <property type="evidence" value="ECO:0007669"/>
    <property type="project" value="TreeGrafter"/>
</dbReference>
<dbReference type="SMART" id="SM00249">
    <property type="entry name" value="PHD"/>
    <property type="match status" value="1"/>
</dbReference>
<feature type="compositionally biased region" description="Basic and acidic residues" evidence="9">
    <location>
        <begin position="527"/>
        <end position="538"/>
    </location>
</feature>
<evidence type="ECO:0000256" key="5">
    <source>
        <dbReference type="ARBA" id="ARBA00022771"/>
    </source>
</evidence>
<sequence>MPSASASASASEVMAASSGSHDVEADATSSGPRRGARTRKPTSKAAGLEPAEIAPQAPPRAGRKRKADDLSADQQTKVISEQEADADRIDEEVDEVFDAGEGGDTDDHEDEKQYCICRGKDDGTFMISCERCQEWYHTKCIGITQKAAKKLEEYVCESCSTKDVETRTTLASKPTKRYKSSKGRKATQEAHPQADESASEREEEGGDNDNDDEDEDVSDGDEYVGERGDDASEAEDAMMEDAPVPAPLPRSQRRSDAEISFKARSASKSRVVSSTTAEVDKDDRRRASESLRRPSASSKSASAPKKGAQRKPAGPTDASTEEARSRARKVLATALEKIFSSNNAKQPQAKDDVAEEEAKEEEEEETDQQRAEAYSALLEEELFETNADTHGSIRVVGTKYKDRFRTFLFSLKDAKNTTLHSRIASGELKASELAKMSSDELANDTIRQATEKARLEALHRSTLRAEEAGPMRKITHKGEIEIESDTPEARDQPGKFQKVDKAPATRVSESEPAASKSARDEEDAMDTDQKLPYDDVARRSAPAPSTVQDSPSRLNFGDVWTQNPEASSQDDINDNDEPQESFGFDIGSPHDEAYDPNAATDADNAAVTSGADDFIDSFLDGPTEEETEPTASADPSASNQQTERSITPDSEPPSKAVHRYRNIIWNGLIDLPDVFAFQGHIKQVAGRSLAAASRVWPKFFPERPLLVAGRLPSKTAIEYLLQVVNAPRTEILAFTMEPGASKDGVARPQDSDQASFDGMLRHFKNADRWGALHVSSSVKGSLIKDFYVVPLYKDEEVPLWLDMAESDCLGADWHAKRDRDLLILVAVVIRDALQAELSKAERSEARQRSSTNDEERQRQSSNAQAVSESGQEERYDPTAGVSIPLGNTGAGFPAAVAGGAPAVPAAIGSDALQSLLRTLGKTTAPPSSGGVPAAASGALSPLGAIPRGPLPPGPPPGPPPSFAGIPPPPANASPMAGSWSPVPPHGGGADNSTPPQQWHLQQGYQAQPPYGYPGAADLSSYGHGGSGWGQETPMHPPTNATPPQPQEMPEEEYPGQYNPDFLAQASAGAARGGAGYGGRGRGQGYGHGYGQGRGRGRGGWRGRGW</sequence>
<evidence type="ECO:0000256" key="9">
    <source>
        <dbReference type="SAM" id="MobiDB-lite"/>
    </source>
</evidence>
<dbReference type="PANTHER" id="PTHR11477:SF0">
    <property type="entry name" value="IP08861P-RELATED"/>
    <property type="match status" value="1"/>
</dbReference>
<dbReference type="CDD" id="cd21538">
    <property type="entry name" value="SPOC_TFIIS"/>
    <property type="match status" value="1"/>
</dbReference>
<keyword evidence="13" id="KW-1185">Reference proteome</keyword>
<protein>
    <recommendedName>
        <fullName evidence="3">Transcription factor BYE1</fullName>
    </recommendedName>
</protein>
<evidence type="ECO:0000256" key="2">
    <source>
        <dbReference type="ARBA" id="ARBA00011050"/>
    </source>
</evidence>
<dbReference type="SUPFAM" id="SSF46942">
    <property type="entry name" value="Elongation factor TFIIS domain 2"/>
    <property type="match status" value="1"/>
</dbReference>
<dbReference type="InterPro" id="IPR001965">
    <property type="entry name" value="Znf_PHD"/>
</dbReference>
<accession>A0A5C3DPR4</accession>
<proteinExistence type="inferred from homology"/>
<dbReference type="EMBL" id="OOIN01000001">
    <property type="protein sequence ID" value="SPO20294.1"/>
    <property type="molecule type" value="Genomic_DNA"/>
</dbReference>
<keyword evidence="4" id="KW-0479">Metal-binding</keyword>
<evidence type="ECO:0000256" key="3">
    <source>
        <dbReference type="ARBA" id="ARBA00021616"/>
    </source>
</evidence>
<feature type="compositionally biased region" description="Polar residues" evidence="9">
    <location>
        <begin position="543"/>
        <end position="553"/>
    </location>
</feature>
<dbReference type="PROSITE" id="PS50016">
    <property type="entry name" value="ZF_PHD_2"/>
    <property type="match status" value="1"/>
</dbReference>
<dbReference type="GO" id="GO:0001139">
    <property type="term" value="F:RNA polymerase II complex recruiting activity"/>
    <property type="evidence" value="ECO:0007669"/>
    <property type="project" value="TreeGrafter"/>
</dbReference>
<dbReference type="InterPro" id="IPR011011">
    <property type="entry name" value="Znf_FYVE_PHD"/>
</dbReference>
<evidence type="ECO:0000256" key="6">
    <source>
        <dbReference type="ARBA" id="ARBA00022833"/>
    </source>
</evidence>
<evidence type="ECO:0000259" key="10">
    <source>
        <dbReference type="PROSITE" id="PS50016"/>
    </source>
</evidence>
<feature type="compositionally biased region" description="Low complexity" evidence="9">
    <location>
        <begin position="1"/>
        <end position="20"/>
    </location>
</feature>
<feature type="compositionally biased region" description="Polar residues" evidence="9">
    <location>
        <begin position="859"/>
        <end position="869"/>
    </location>
</feature>
<dbReference type="GO" id="GO:0005634">
    <property type="term" value="C:nucleus"/>
    <property type="evidence" value="ECO:0007669"/>
    <property type="project" value="TreeGrafter"/>
</dbReference>
<feature type="compositionally biased region" description="Pro residues" evidence="9">
    <location>
        <begin position="948"/>
        <end position="971"/>
    </location>
</feature>
<feature type="compositionally biased region" description="Polar residues" evidence="9">
    <location>
        <begin position="990"/>
        <end position="1000"/>
    </location>
</feature>
<name>A0A5C3DPR4_9BASI</name>
<feature type="compositionally biased region" description="Low complexity" evidence="9">
    <location>
        <begin position="293"/>
        <end position="306"/>
    </location>
</feature>
<dbReference type="InterPro" id="IPR019786">
    <property type="entry name" value="Zinc_finger_PHD-type_CS"/>
</dbReference>
<evidence type="ECO:0000256" key="1">
    <source>
        <dbReference type="ARBA" id="ARBA00002311"/>
    </source>
</evidence>
<feature type="compositionally biased region" description="Basic and acidic residues" evidence="9">
    <location>
        <begin position="838"/>
        <end position="858"/>
    </location>
</feature>
<feature type="region of interest" description="Disordered" evidence="9">
    <location>
        <begin position="923"/>
        <end position="1105"/>
    </location>
</feature>
<evidence type="ECO:0000256" key="4">
    <source>
        <dbReference type="ARBA" id="ARBA00022723"/>
    </source>
</evidence>
<feature type="compositionally biased region" description="Pro residues" evidence="9">
    <location>
        <begin position="1034"/>
        <end position="1046"/>
    </location>
</feature>
<dbReference type="InterPro" id="IPR012921">
    <property type="entry name" value="SPOC_C"/>
</dbReference>
<feature type="compositionally biased region" description="Gly residues" evidence="9">
    <location>
        <begin position="1070"/>
        <end position="1093"/>
    </location>
</feature>
<feature type="region of interest" description="Disordered" evidence="9">
    <location>
        <begin position="1"/>
        <end position="111"/>
    </location>
</feature>
<keyword evidence="7" id="KW-0539">Nucleus</keyword>
<dbReference type="GO" id="GO:0008270">
    <property type="term" value="F:zinc ion binding"/>
    <property type="evidence" value="ECO:0007669"/>
    <property type="project" value="UniProtKB-KW"/>
</dbReference>
<evidence type="ECO:0000256" key="7">
    <source>
        <dbReference type="ARBA" id="ARBA00023242"/>
    </source>
</evidence>
<dbReference type="PROSITE" id="PS51321">
    <property type="entry name" value="TFIIS_CENTRAL"/>
    <property type="match status" value="1"/>
</dbReference>
<reference evidence="12 13" key="1">
    <citation type="submission" date="2018-03" db="EMBL/GenBank/DDBJ databases">
        <authorList>
            <person name="Guldener U."/>
        </authorList>
    </citation>
    <scope>NUCLEOTIDE SEQUENCE [LARGE SCALE GENOMIC DNA]</scope>
    <source>
        <strain evidence="12 13">NBRC100155</strain>
    </source>
</reference>
<feature type="region of interest" description="Disordered" evidence="9">
    <location>
        <begin position="157"/>
        <end position="373"/>
    </location>
</feature>
<feature type="compositionally biased region" description="Acidic residues" evidence="9">
    <location>
        <begin position="82"/>
        <end position="109"/>
    </location>
</feature>
<evidence type="ECO:0000313" key="13">
    <source>
        <dbReference type="Proteomes" id="UP000324022"/>
    </source>
</evidence>
<dbReference type="Pfam" id="PF07500">
    <property type="entry name" value="TFIIS_M"/>
    <property type="match status" value="1"/>
</dbReference>
<evidence type="ECO:0000259" key="11">
    <source>
        <dbReference type="PROSITE" id="PS51321"/>
    </source>
</evidence>
<feature type="compositionally biased region" description="Low complexity" evidence="9">
    <location>
        <begin position="262"/>
        <end position="276"/>
    </location>
</feature>
<feature type="domain" description="TFIIS central" evidence="11">
    <location>
        <begin position="323"/>
        <end position="469"/>
    </location>
</feature>
<dbReference type="Gene3D" id="3.30.40.10">
    <property type="entry name" value="Zinc/RING finger domain, C3HC4 (zinc finger)"/>
    <property type="match status" value="1"/>
</dbReference>
<feature type="compositionally biased region" description="Low complexity" evidence="9">
    <location>
        <begin position="924"/>
        <end position="947"/>
    </location>
</feature>
<dbReference type="SMART" id="SM00510">
    <property type="entry name" value="TFS2M"/>
    <property type="match status" value="1"/>
</dbReference>
<feature type="compositionally biased region" description="Basic and acidic residues" evidence="9">
    <location>
        <begin position="278"/>
        <end position="292"/>
    </location>
</feature>
<feature type="compositionally biased region" description="Basic residues" evidence="9">
    <location>
        <begin position="174"/>
        <end position="185"/>
    </location>
</feature>
<evidence type="ECO:0000313" key="12">
    <source>
        <dbReference type="EMBL" id="SPO20294.1"/>
    </source>
</evidence>
<dbReference type="Pfam" id="PF07744">
    <property type="entry name" value="SPOC"/>
    <property type="match status" value="1"/>
</dbReference>
<feature type="compositionally biased region" description="Low complexity" evidence="9">
    <location>
        <begin position="1001"/>
        <end position="1016"/>
    </location>
</feature>
<feature type="compositionally biased region" description="Acidic residues" evidence="9">
    <location>
        <begin position="201"/>
        <end position="223"/>
    </location>
</feature>
<feature type="compositionally biased region" description="Polar residues" evidence="9">
    <location>
        <begin position="560"/>
        <end position="570"/>
    </location>
</feature>
<evidence type="ECO:0000256" key="8">
    <source>
        <dbReference type="PROSITE-ProRule" id="PRU00146"/>
    </source>
</evidence>
<dbReference type="AlphaFoldDB" id="A0A5C3DPR4"/>
<dbReference type="GO" id="GO:0031440">
    <property type="term" value="P:regulation of mRNA 3'-end processing"/>
    <property type="evidence" value="ECO:0007669"/>
    <property type="project" value="TreeGrafter"/>
</dbReference>
<dbReference type="InterPro" id="IPR003618">
    <property type="entry name" value="TFIIS_cen_dom"/>
</dbReference>
<dbReference type="Pfam" id="PF00628">
    <property type="entry name" value="PHD"/>
    <property type="match status" value="1"/>
</dbReference>
<feature type="region of interest" description="Disordered" evidence="9">
    <location>
        <begin position="465"/>
        <end position="598"/>
    </location>
</feature>
<feature type="region of interest" description="Disordered" evidence="9">
    <location>
        <begin position="838"/>
        <end position="882"/>
    </location>
</feature>
<dbReference type="InterPro" id="IPR036575">
    <property type="entry name" value="TFIIS_cen_dom_sf"/>
</dbReference>
<dbReference type="InterPro" id="IPR019787">
    <property type="entry name" value="Znf_PHD-finger"/>
</dbReference>
<dbReference type="GO" id="GO:0006368">
    <property type="term" value="P:transcription elongation by RNA polymerase II"/>
    <property type="evidence" value="ECO:0007669"/>
    <property type="project" value="TreeGrafter"/>
</dbReference>
<feature type="compositionally biased region" description="Basic and acidic residues" evidence="9">
    <location>
        <begin position="465"/>
        <end position="480"/>
    </location>
</feature>
<dbReference type="GO" id="GO:0031564">
    <property type="term" value="P:transcription antitermination"/>
    <property type="evidence" value="ECO:0007669"/>
    <property type="project" value="TreeGrafter"/>
</dbReference>
<comment type="function">
    <text evidence="1">Negative regulator of transcription elongation.</text>
</comment>
<dbReference type="SUPFAM" id="SSF57903">
    <property type="entry name" value="FYVE/PHD zinc finger"/>
    <property type="match status" value="1"/>
</dbReference>
<dbReference type="GO" id="GO:0000977">
    <property type="term" value="F:RNA polymerase II transcription regulatory region sequence-specific DNA binding"/>
    <property type="evidence" value="ECO:0007669"/>
    <property type="project" value="TreeGrafter"/>
</dbReference>
<dbReference type="InterPro" id="IPR013083">
    <property type="entry name" value="Znf_RING/FYVE/PHD"/>
</dbReference>
<gene>
    <name evidence="12" type="ORF">UTRI_00693_B</name>
</gene>
<dbReference type="PANTHER" id="PTHR11477">
    <property type="entry name" value="TRANSCRIPTION FACTOR S-II ZINC FINGER DOMAIN-CONTAINING PROTEIN"/>
    <property type="match status" value="1"/>
</dbReference>
<comment type="similarity">
    <text evidence="2">Belongs to the BYE1 family.</text>
</comment>
<feature type="compositionally biased region" description="Polar residues" evidence="9">
    <location>
        <begin position="633"/>
        <end position="648"/>
    </location>
</feature>
<feature type="compositionally biased region" description="Acidic residues" evidence="9">
    <location>
        <begin position="353"/>
        <end position="366"/>
    </location>
</feature>
<keyword evidence="5 8" id="KW-0863">Zinc-finger</keyword>
<feature type="compositionally biased region" description="Basic and acidic residues" evidence="9">
    <location>
        <begin position="487"/>
        <end position="503"/>
    </location>
</feature>
<feature type="domain" description="PHD-type" evidence="10">
    <location>
        <begin position="112"/>
        <end position="162"/>
    </location>
</feature>
<dbReference type="PROSITE" id="PS01359">
    <property type="entry name" value="ZF_PHD_1"/>
    <property type="match status" value="1"/>
</dbReference>
<feature type="compositionally biased region" description="Basic residues" evidence="9">
    <location>
        <begin position="1094"/>
        <end position="1105"/>
    </location>
</feature>
<organism evidence="12 13">
    <name type="scientific">Ustilago trichophora</name>
    <dbReference type="NCBI Taxonomy" id="86804"/>
    <lineage>
        <taxon>Eukaryota</taxon>
        <taxon>Fungi</taxon>
        <taxon>Dikarya</taxon>
        <taxon>Basidiomycota</taxon>
        <taxon>Ustilaginomycotina</taxon>
        <taxon>Ustilaginomycetes</taxon>
        <taxon>Ustilaginales</taxon>
        <taxon>Ustilaginaceae</taxon>
        <taxon>Ustilago</taxon>
    </lineage>
</organism>
<dbReference type="Proteomes" id="UP000324022">
    <property type="component" value="Unassembled WGS sequence"/>
</dbReference>
<feature type="compositionally biased region" description="Basic and acidic residues" evidence="9">
    <location>
        <begin position="186"/>
        <end position="200"/>
    </location>
</feature>
<dbReference type="Gene3D" id="1.10.472.30">
    <property type="entry name" value="Transcription elongation factor S-II, central domain"/>
    <property type="match status" value="1"/>
</dbReference>
<dbReference type="OrthoDB" id="436852at2759"/>
<keyword evidence="6" id="KW-0862">Zinc</keyword>
<feature type="region of interest" description="Disordered" evidence="9">
    <location>
        <begin position="613"/>
        <end position="655"/>
    </location>
</feature>